<dbReference type="Proteomes" id="UP000520291">
    <property type="component" value="Unassembled WGS sequence"/>
</dbReference>
<dbReference type="Proteomes" id="UP000291917">
    <property type="component" value="Unassembled WGS sequence"/>
</dbReference>
<sequence>MNDINYKAVDTRKIVDYLESCPGNIPVENIIRFSGADRLRVYPALFELEQSGFIEIVEREELGAPLAVRRRRDASTSLSMTEGVK</sequence>
<reference evidence="4 6" key="3">
    <citation type="journal article" date="2019" name="Science, e1252229">
        <title>Invertible promoters mediate bacterial phase variation, antibiotic resistance, and host adaptation in the gut.</title>
        <authorList>
            <person name="Jiang X."/>
            <person name="Hall A.B."/>
            <person name="Arthur T.D."/>
            <person name="Plichta D.R."/>
            <person name="Covington C.T."/>
            <person name="Poyet M."/>
            <person name="Crothers J."/>
            <person name="Moses P.L."/>
            <person name="Tolonen A.C."/>
            <person name="Vlamakis H."/>
            <person name="Alm E.J."/>
            <person name="Xavier R.J."/>
        </authorList>
    </citation>
    <scope>NUCLEOTIDE SEQUENCE [LARGE SCALE GENOMIC DNA]</scope>
    <source>
        <strain evidence="4">Bj_0095</strain>
        <strain evidence="6">bj_0095</strain>
    </source>
</reference>
<dbReference type="EMBL" id="JABAGL010000011">
    <property type="protein sequence ID" value="NME86287.1"/>
    <property type="molecule type" value="Genomic_DNA"/>
</dbReference>
<reference evidence="3 5" key="1">
    <citation type="submission" date="2018-08" db="EMBL/GenBank/DDBJ databases">
        <title>A genome reference for cultivated species of the human gut microbiota.</title>
        <authorList>
            <person name="Zou Y."/>
            <person name="Xue W."/>
            <person name="Luo G."/>
        </authorList>
    </citation>
    <scope>NUCLEOTIDE SEQUENCE [LARGE SCALE GENOMIC DNA]</scope>
    <source>
        <strain evidence="3 5">AM26-26AC</strain>
    </source>
</reference>
<reference evidence="1 7" key="2">
    <citation type="journal article" date="2019" name="Nat. Med.">
        <title>A library of human gut bacterial isolates paired with longitudinal multiomics data enables mechanistic microbiome research.</title>
        <authorList>
            <person name="Poyet M."/>
            <person name="Groussin M."/>
            <person name="Gibbons S.M."/>
            <person name="Avila-Pacheco J."/>
            <person name="Jiang X."/>
            <person name="Kearney S.M."/>
            <person name="Perrotta A.R."/>
            <person name="Berdy B."/>
            <person name="Zhao S."/>
            <person name="Lieberman T.D."/>
            <person name="Swanson P.K."/>
            <person name="Smith M."/>
            <person name="Roesemann S."/>
            <person name="Alexander J.E."/>
            <person name="Rich S.A."/>
            <person name="Livny J."/>
            <person name="Vlamakis H."/>
            <person name="Clish C."/>
            <person name="Bullock K."/>
            <person name="Deik A."/>
            <person name="Scott J."/>
            <person name="Pierce K.A."/>
            <person name="Xavier R.J."/>
            <person name="Alm E.J."/>
        </authorList>
    </citation>
    <scope>NUCLEOTIDE SEQUENCE [LARGE SCALE GENOMIC DNA]</scope>
    <source>
        <strain evidence="1 7">BIOML-A1</strain>
    </source>
</reference>
<evidence type="ECO:0000313" key="1">
    <source>
        <dbReference type="EMBL" id="KAA5273188.1"/>
    </source>
</evidence>
<proteinExistence type="predicted"/>
<name>A0A414MC50_9BACE</name>
<keyword evidence="7" id="KW-1185">Reference proteome</keyword>
<dbReference type="EMBL" id="RCXL01000017">
    <property type="protein sequence ID" value="RYT72552.1"/>
    <property type="molecule type" value="Genomic_DNA"/>
</dbReference>
<evidence type="ECO:0000313" key="3">
    <source>
        <dbReference type="EMBL" id="RHF08739.1"/>
    </source>
</evidence>
<accession>A0A414MC50</accession>
<comment type="caution">
    <text evidence="3">The sequence shown here is derived from an EMBL/GenBank/DDBJ whole genome shotgun (WGS) entry which is preliminary data.</text>
</comment>
<dbReference type="Proteomes" id="UP000283538">
    <property type="component" value="Unassembled WGS sequence"/>
</dbReference>
<dbReference type="RefSeq" id="WP_004294480.1">
    <property type="nucleotide sequence ID" value="NZ_JABAGL010000011.1"/>
</dbReference>
<gene>
    <name evidence="3" type="ORF">DW701_10065</name>
    <name evidence="4" type="ORF">EAJ03_11680</name>
    <name evidence="1" type="ORF">F2Z23_12280</name>
    <name evidence="2" type="ORF">HF841_09670</name>
</gene>
<evidence type="ECO:0000313" key="6">
    <source>
        <dbReference type="Proteomes" id="UP000291917"/>
    </source>
</evidence>
<protein>
    <submittedName>
        <fullName evidence="3">Uncharacterized protein</fullName>
    </submittedName>
</protein>
<dbReference type="AlphaFoldDB" id="A0A414MC50"/>
<organism evidence="3 5">
    <name type="scientific">Bacteroides eggerthii</name>
    <dbReference type="NCBI Taxonomy" id="28111"/>
    <lineage>
        <taxon>Bacteria</taxon>
        <taxon>Pseudomonadati</taxon>
        <taxon>Bacteroidota</taxon>
        <taxon>Bacteroidia</taxon>
        <taxon>Bacteroidales</taxon>
        <taxon>Bacteroidaceae</taxon>
        <taxon>Bacteroides</taxon>
    </lineage>
</organism>
<dbReference type="Proteomes" id="UP000335496">
    <property type="component" value="Unassembled WGS sequence"/>
</dbReference>
<reference evidence="2 8" key="4">
    <citation type="submission" date="2020-04" db="EMBL/GenBank/DDBJ databases">
        <authorList>
            <person name="Hitch T.C.A."/>
            <person name="Wylensek D."/>
            <person name="Clavel T."/>
        </authorList>
    </citation>
    <scope>NUCLEOTIDE SEQUENCE [LARGE SCALE GENOMIC DNA]</scope>
    <source>
        <strain evidence="2 8">WCA3-601-WT-5E</strain>
    </source>
</reference>
<dbReference type="EMBL" id="QSLA01000010">
    <property type="protein sequence ID" value="RHF08739.1"/>
    <property type="molecule type" value="Genomic_DNA"/>
</dbReference>
<evidence type="ECO:0000313" key="8">
    <source>
        <dbReference type="Proteomes" id="UP000520291"/>
    </source>
</evidence>
<evidence type="ECO:0000313" key="7">
    <source>
        <dbReference type="Proteomes" id="UP000335496"/>
    </source>
</evidence>
<dbReference type="EMBL" id="VVZX01000016">
    <property type="protein sequence ID" value="KAA5273188.1"/>
    <property type="molecule type" value="Genomic_DNA"/>
</dbReference>
<evidence type="ECO:0000313" key="2">
    <source>
        <dbReference type="EMBL" id="NME86287.1"/>
    </source>
</evidence>
<evidence type="ECO:0000313" key="5">
    <source>
        <dbReference type="Proteomes" id="UP000283538"/>
    </source>
</evidence>
<evidence type="ECO:0000313" key="4">
    <source>
        <dbReference type="EMBL" id="RYT72552.1"/>
    </source>
</evidence>